<keyword evidence="5" id="KW-0949">S-adenosyl-L-methionine</keyword>
<feature type="compositionally biased region" description="Acidic residues" evidence="8">
    <location>
        <begin position="1"/>
        <end position="10"/>
    </location>
</feature>
<dbReference type="AlphaFoldDB" id="A0A0C2Y9S7"/>
<dbReference type="Pfam" id="PF00856">
    <property type="entry name" value="SET"/>
    <property type="match status" value="1"/>
</dbReference>
<dbReference type="GO" id="GO:0005694">
    <property type="term" value="C:chromosome"/>
    <property type="evidence" value="ECO:0007669"/>
    <property type="project" value="UniProtKB-SubCell"/>
</dbReference>
<feature type="compositionally biased region" description="Basic and acidic residues" evidence="8">
    <location>
        <begin position="246"/>
        <end position="256"/>
    </location>
</feature>
<evidence type="ECO:0000256" key="5">
    <source>
        <dbReference type="ARBA" id="ARBA00022691"/>
    </source>
</evidence>
<dbReference type="PANTHER" id="PTHR46223:SF3">
    <property type="entry name" value="HISTONE-LYSINE N-METHYLTRANSFERASE SET-23"/>
    <property type="match status" value="1"/>
</dbReference>
<dbReference type="GO" id="GO:0008270">
    <property type="term" value="F:zinc ion binding"/>
    <property type="evidence" value="ECO:0007669"/>
    <property type="project" value="InterPro"/>
</dbReference>
<protein>
    <recommendedName>
        <fullName evidence="9">SET domain-containing protein</fullName>
    </recommendedName>
</protein>
<evidence type="ECO:0000256" key="2">
    <source>
        <dbReference type="ARBA" id="ARBA00022454"/>
    </source>
</evidence>
<evidence type="ECO:0000256" key="3">
    <source>
        <dbReference type="ARBA" id="ARBA00022603"/>
    </source>
</evidence>
<dbReference type="InterPro" id="IPR007728">
    <property type="entry name" value="Pre-SET_dom"/>
</dbReference>
<keyword evidence="11" id="KW-1185">Reference proteome</keyword>
<evidence type="ECO:0000259" key="9">
    <source>
        <dbReference type="PROSITE" id="PS50280"/>
    </source>
</evidence>
<dbReference type="InterPro" id="IPR001214">
    <property type="entry name" value="SET_dom"/>
</dbReference>
<evidence type="ECO:0000256" key="6">
    <source>
        <dbReference type="ARBA" id="ARBA00022723"/>
    </source>
</evidence>
<accession>A0A0C2Y9S7</accession>
<reference evidence="11" key="2">
    <citation type="submission" date="2015-01" db="EMBL/GenBank/DDBJ databases">
        <title>Evolutionary Origins and Diversification of the Mycorrhizal Mutualists.</title>
        <authorList>
            <consortium name="DOE Joint Genome Institute"/>
            <consortium name="Mycorrhizal Genomics Consortium"/>
            <person name="Kohler A."/>
            <person name="Kuo A."/>
            <person name="Nagy L.G."/>
            <person name="Floudas D."/>
            <person name="Copeland A."/>
            <person name="Barry K.W."/>
            <person name="Cichocki N."/>
            <person name="Veneault-Fourrey C."/>
            <person name="LaButti K."/>
            <person name="Lindquist E.A."/>
            <person name="Lipzen A."/>
            <person name="Lundell T."/>
            <person name="Morin E."/>
            <person name="Murat C."/>
            <person name="Riley R."/>
            <person name="Ohm R."/>
            <person name="Sun H."/>
            <person name="Tunlid A."/>
            <person name="Henrissat B."/>
            <person name="Grigoriev I.V."/>
            <person name="Hibbett D.S."/>
            <person name="Martin F."/>
        </authorList>
    </citation>
    <scope>NUCLEOTIDE SEQUENCE [LARGE SCALE GENOMIC DNA]</scope>
    <source>
        <strain evidence="11">h7</strain>
    </source>
</reference>
<keyword evidence="7" id="KW-0862">Zinc</keyword>
<dbReference type="Gene3D" id="2.170.270.10">
    <property type="entry name" value="SET domain"/>
    <property type="match status" value="1"/>
</dbReference>
<dbReference type="EMBL" id="KN831771">
    <property type="protein sequence ID" value="KIM46578.1"/>
    <property type="molecule type" value="Genomic_DNA"/>
</dbReference>
<dbReference type="HOGENOM" id="CLU_020840_8_2_1"/>
<name>A0A0C2Y9S7_HEBCY</name>
<keyword evidence="4" id="KW-0808">Transferase</keyword>
<reference evidence="10 11" key="1">
    <citation type="submission" date="2014-04" db="EMBL/GenBank/DDBJ databases">
        <authorList>
            <consortium name="DOE Joint Genome Institute"/>
            <person name="Kuo A."/>
            <person name="Gay G."/>
            <person name="Dore J."/>
            <person name="Kohler A."/>
            <person name="Nagy L.G."/>
            <person name="Floudas D."/>
            <person name="Copeland A."/>
            <person name="Barry K.W."/>
            <person name="Cichocki N."/>
            <person name="Veneault-Fourrey C."/>
            <person name="LaButti K."/>
            <person name="Lindquist E.A."/>
            <person name="Lipzen A."/>
            <person name="Lundell T."/>
            <person name="Morin E."/>
            <person name="Murat C."/>
            <person name="Sun H."/>
            <person name="Tunlid A."/>
            <person name="Henrissat B."/>
            <person name="Grigoriev I.V."/>
            <person name="Hibbett D.S."/>
            <person name="Martin F."/>
            <person name="Nordberg H.P."/>
            <person name="Cantor M.N."/>
            <person name="Hua S.X."/>
        </authorList>
    </citation>
    <scope>NUCLEOTIDE SEQUENCE [LARGE SCALE GENOMIC DNA]</scope>
    <source>
        <strain evidence="11">h7</strain>
    </source>
</reference>
<dbReference type="PANTHER" id="PTHR46223">
    <property type="entry name" value="HISTONE-LYSINE N-METHYLTRANSFERASE SUV39H"/>
    <property type="match status" value="1"/>
</dbReference>
<dbReference type="SMART" id="SM00317">
    <property type="entry name" value="SET"/>
    <property type="match status" value="1"/>
</dbReference>
<dbReference type="Pfam" id="PF05033">
    <property type="entry name" value="Pre-SET"/>
    <property type="match status" value="1"/>
</dbReference>
<feature type="compositionally biased region" description="Pro residues" evidence="8">
    <location>
        <begin position="266"/>
        <end position="275"/>
    </location>
</feature>
<keyword evidence="2" id="KW-0158">Chromosome</keyword>
<dbReference type="GO" id="GO:0042054">
    <property type="term" value="F:histone methyltransferase activity"/>
    <property type="evidence" value="ECO:0007669"/>
    <property type="project" value="InterPro"/>
</dbReference>
<keyword evidence="6" id="KW-0479">Metal-binding</keyword>
<feature type="region of interest" description="Disordered" evidence="8">
    <location>
        <begin position="155"/>
        <end position="276"/>
    </location>
</feature>
<keyword evidence="3" id="KW-0489">Methyltransferase</keyword>
<dbReference type="InterPro" id="IPR046341">
    <property type="entry name" value="SET_dom_sf"/>
</dbReference>
<organism evidence="10 11">
    <name type="scientific">Hebeloma cylindrosporum</name>
    <dbReference type="NCBI Taxonomy" id="76867"/>
    <lineage>
        <taxon>Eukaryota</taxon>
        <taxon>Fungi</taxon>
        <taxon>Dikarya</taxon>
        <taxon>Basidiomycota</taxon>
        <taxon>Agaricomycotina</taxon>
        <taxon>Agaricomycetes</taxon>
        <taxon>Agaricomycetidae</taxon>
        <taxon>Agaricales</taxon>
        <taxon>Agaricineae</taxon>
        <taxon>Hymenogastraceae</taxon>
        <taxon>Hebeloma</taxon>
    </lineage>
</organism>
<feature type="domain" description="SET" evidence="9">
    <location>
        <begin position="429"/>
        <end position="566"/>
    </location>
</feature>
<evidence type="ECO:0000256" key="8">
    <source>
        <dbReference type="SAM" id="MobiDB-lite"/>
    </source>
</evidence>
<dbReference type="SUPFAM" id="SSF82199">
    <property type="entry name" value="SET domain"/>
    <property type="match status" value="1"/>
</dbReference>
<feature type="compositionally biased region" description="Basic and acidic residues" evidence="8">
    <location>
        <begin position="11"/>
        <end position="34"/>
    </location>
</feature>
<gene>
    <name evidence="10" type="ORF">M413DRAFT_65153</name>
</gene>
<dbReference type="STRING" id="686832.A0A0C2Y9S7"/>
<dbReference type="OrthoDB" id="308383at2759"/>
<dbReference type="InterPro" id="IPR050973">
    <property type="entry name" value="H3K9_Histone-Lys_N-MTase"/>
</dbReference>
<dbReference type="GO" id="GO:0005634">
    <property type="term" value="C:nucleus"/>
    <property type="evidence" value="ECO:0007669"/>
    <property type="project" value="InterPro"/>
</dbReference>
<evidence type="ECO:0000313" key="10">
    <source>
        <dbReference type="EMBL" id="KIM46578.1"/>
    </source>
</evidence>
<dbReference type="PROSITE" id="PS50280">
    <property type="entry name" value="SET"/>
    <property type="match status" value="1"/>
</dbReference>
<feature type="region of interest" description="Disordered" evidence="8">
    <location>
        <begin position="1"/>
        <end position="45"/>
    </location>
</feature>
<evidence type="ECO:0000313" key="11">
    <source>
        <dbReference type="Proteomes" id="UP000053424"/>
    </source>
</evidence>
<evidence type="ECO:0000256" key="7">
    <source>
        <dbReference type="ARBA" id="ARBA00022833"/>
    </source>
</evidence>
<dbReference type="GO" id="GO:0032259">
    <property type="term" value="P:methylation"/>
    <property type="evidence" value="ECO:0007669"/>
    <property type="project" value="UniProtKB-KW"/>
</dbReference>
<evidence type="ECO:0000256" key="4">
    <source>
        <dbReference type="ARBA" id="ARBA00022679"/>
    </source>
</evidence>
<proteinExistence type="predicted"/>
<dbReference type="Proteomes" id="UP000053424">
    <property type="component" value="Unassembled WGS sequence"/>
</dbReference>
<evidence type="ECO:0000256" key="1">
    <source>
        <dbReference type="ARBA" id="ARBA00004286"/>
    </source>
</evidence>
<feature type="compositionally biased region" description="Low complexity" evidence="8">
    <location>
        <begin position="164"/>
        <end position="208"/>
    </location>
</feature>
<sequence length="610" mass="68533">MNSDTYDSDSESPKRGSDDFIERWRASESPKESFSDAEGANEDGEWGFQIISEEVRHDGKISFEVLWDGWRRADGTRTTWYQQDDSDIDSKPWTAFQKKERDDKASESMEVEIMTTTDIHNNATFLRSQAFEEKLKKAQKGPQPNWVEETAKLMAKHQGHVHPSGSLQLSTQGSSARTSQRASTRQRTEGSYTSLSSSTVRGSSKLSGRSSVTLGAVQAPTPPAPSLLVNDKTIPRQMPSPAVMSEKARGKQREKNSPSPTTSLPFPKPSPPDPPFILLSPQKRVKRVISLRLQLQQEWSRIAESHSAAKITFVNEVDDEAIPQLDPSFRYLERSYEYAPGIDLPDTGFLLICSCRSCEEPTECECQESSEFVDEMGRPMHAYTQTGLFAFNVPKNLEVVECNQASFNYGCRCSLSTCKNRVSQRPRDVPIEIFKTRNRGWGARATVAVKRGKPLGIYTGRRIDARKLPAPLDAYTFDLDGDEWEDNQSTHEKYTEIGRDLSSQSTFTFIFARSTLTLITSSHSCRPNLQIYLVVHDTPTNTGMPYIVFVAAKDIPARTEFTFDYNPAAAMAEEAARAKTKKGKALRIQLDRPEGREDCFCDSTRCRGFV</sequence>
<comment type="subcellular location">
    <subcellularLocation>
        <location evidence="1">Chromosome</location>
    </subcellularLocation>
</comment>